<evidence type="ECO:0000313" key="2">
    <source>
        <dbReference type="Proteomes" id="UP001157091"/>
    </source>
</evidence>
<dbReference type="EMBL" id="BSUK01000001">
    <property type="protein sequence ID" value="GMA23233.1"/>
    <property type="molecule type" value="Genomic_DNA"/>
</dbReference>
<evidence type="ECO:0008006" key="3">
    <source>
        <dbReference type="Google" id="ProtNLM"/>
    </source>
</evidence>
<keyword evidence="2" id="KW-1185">Reference proteome</keyword>
<gene>
    <name evidence="1" type="ORF">GCM10025864_09920</name>
</gene>
<accession>A0ABQ6HXI8</accession>
<dbReference type="Gene3D" id="3.40.50.300">
    <property type="entry name" value="P-loop containing nucleotide triphosphate hydrolases"/>
    <property type="match status" value="1"/>
</dbReference>
<comment type="caution">
    <text evidence="1">The sequence shown here is derived from an EMBL/GenBank/DDBJ whole genome shotgun (WGS) entry which is preliminary data.</text>
</comment>
<protein>
    <recommendedName>
        <fullName evidence="3">ABC transporter ATP-binding protein</fullName>
    </recommendedName>
</protein>
<name>A0ABQ6HXI8_9MICO</name>
<evidence type="ECO:0000313" key="1">
    <source>
        <dbReference type="EMBL" id="GMA23233.1"/>
    </source>
</evidence>
<organism evidence="1 2">
    <name type="scientific">Luteimicrobium album</name>
    <dbReference type="NCBI Taxonomy" id="1054550"/>
    <lineage>
        <taxon>Bacteria</taxon>
        <taxon>Bacillati</taxon>
        <taxon>Actinomycetota</taxon>
        <taxon>Actinomycetes</taxon>
        <taxon>Micrococcales</taxon>
        <taxon>Luteimicrobium</taxon>
    </lineage>
</organism>
<sequence>MLVLHDPTSALDPVTAAQVAEGLRAARAGLTTVVVATSGVLLARCDRVVDLDAGREPALDPLTTGAPAGHVGAVA</sequence>
<dbReference type="SUPFAM" id="SSF52540">
    <property type="entry name" value="P-loop containing nucleoside triphosphate hydrolases"/>
    <property type="match status" value="1"/>
</dbReference>
<dbReference type="InterPro" id="IPR027417">
    <property type="entry name" value="P-loop_NTPase"/>
</dbReference>
<proteinExistence type="predicted"/>
<dbReference type="Proteomes" id="UP001157091">
    <property type="component" value="Unassembled WGS sequence"/>
</dbReference>
<reference evidence="2" key="1">
    <citation type="journal article" date="2019" name="Int. J. Syst. Evol. Microbiol.">
        <title>The Global Catalogue of Microorganisms (GCM) 10K type strain sequencing project: providing services to taxonomists for standard genome sequencing and annotation.</title>
        <authorList>
            <consortium name="The Broad Institute Genomics Platform"/>
            <consortium name="The Broad Institute Genome Sequencing Center for Infectious Disease"/>
            <person name="Wu L."/>
            <person name="Ma J."/>
        </authorList>
    </citation>
    <scope>NUCLEOTIDE SEQUENCE [LARGE SCALE GENOMIC DNA]</scope>
    <source>
        <strain evidence="2">NBRC 106348</strain>
    </source>
</reference>